<comment type="caution">
    <text evidence="2">The sequence shown here is derived from an EMBL/GenBank/DDBJ whole genome shotgun (WGS) entry which is preliminary data.</text>
</comment>
<keyword evidence="3" id="KW-1185">Reference proteome</keyword>
<evidence type="ECO:0000256" key="1">
    <source>
        <dbReference type="SAM" id="MobiDB-lite"/>
    </source>
</evidence>
<sequence>MSLPLNFLSASGHELSPLHTPDSRRLGSRPVCQHEVPTPATPSREDLIPVPPTPPAESPSSIRLSPSSPMAQFAAKATRHPLLPSAMTGLKLCMEWDGASFTPFSYFVAPELSPCAEQFPRFMDLPLEIHLMIFESCDTPSLFHLIHTSSYIRSKCLPLFWQFQDDIWYRPYHADRVVPFQSSGIYHCPEFASRITNVEIPVDFADHSLMTATARSFWEGLQDTFPSACNVVFVGLEPGELDAPDDDIDPYSVVYRLMANAPPKITALVAFLHPSMYGVNDQIHNGTLKHRLWRVEAKNWSLVEDRWTPMRVLLPRRIFPPGLLNDFFTSKWLSHLSWTEMHAINWLKLEIYAQYSTECPHPGCGLLDFGTINELKRHFSDHWHSGPLFTSSYELPLCHPNIPVEIKTVLDTKQHRVDQVRFIRTLLDEDLRDRYRKPGDVKLQFEQCIAAEMKQYNAPLRNAPPWGAPPPAFNYDYPEYPDQKDIDPLCPEEEHEGYDNAGEEYLKYPDYCA</sequence>
<feature type="region of interest" description="Disordered" evidence="1">
    <location>
        <begin position="12"/>
        <end position="64"/>
    </location>
</feature>
<evidence type="ECO:0000313" key="2">
    <source>
        <dbReference type="EMBL" id="KAF9893495.1"/>
    </source>
</evidence>
<accession>A0AAD4CVJ6</accession>
<gene>
    <name evidence="2" type="ORF">FE257_010807</name>
</gene>
<evidence type="ECO:0008006" key="4">
    <source>
        <dbReference type="Google" id="ProtNLM"/>
    </source>
</evidence>
<dbReference type="EMBL" id="VCAU01000007">
    <property type="protein sequence ID" value="KAF9893495.1"/>
    <property type="molecule type" value="Genomic_DNA"/>
</dbReference>
<dbReference type="AlphaFoldDB" id="A0AAD4CVJ6"/>
<name>A0AAD4CVJ6_ASPNN</name>
<proteinExistence type="predicted"/>
<evidence type="ECO:0000313" key="3">
    <source>
        <dbReference type="Proteomes" id="UP001194746"/>
    </source>
</evidence>
<reference evidence="2" key="2">
    <citation type="submission" date="2020-02" db="EMBL/GenBank/DDBJ databases">
        <authorList>
            <person name="Gilchrist C.L.M."/>
            <person name="Chooi Y.-H."/>
        </authorList>
    </citation>
    <scope>NUCLEOTIDE SEQUENCE</scope>
    <source>
        <strain evidence="2">MST-FP2251</strain>
    </source>
</reference>
<protein>
    <recommendedName>
        <fullName evidence="4">F-box domain-containing protein</fullName>
    </recommendedName>
</protein>
<organism evidence="2 3">
    <name type="scientific">Aspergillus nanangensis</name>
    <dbReference type="NCBI Taxonomy" id="2582783"/>
    <lineage>
        <taxon>Eukaryota</taxon>
        <taxon>Fungi</taxon>
        <taxon>Dikarya</taxon>
        <taxon>Ascomycota</taxon>
        <taxon>Pezizomycotina</taxon>
        <taxon>Eurotiomycetes</taxon>
        <taxon>Eurotiomycetidae</taxon>
        <taxon>Eurotiales</taxon>
        <taxon>Aspergillaceae</taxon>
        <taxon>Aspergillus</taxon>
        <taxon>Aspergillus subgen. Circumdati</taxon>
    </lineage>
</organism>
<dbReference type="Proteomes" id="UP001194746">
    <property type="component" value="Unassembled WGS sequence"/>
</dbReference>
<reference evidence="2" key="1">
    <citation type="journal article" date="2019" name="Beilstein J. Org. Chem.">
        <title>Nanangenines: drimane sesquiterpenoids as the dominant metabolite cohort of a novel Australian fungus, Aspergillus nanangensis.</title>
        <authorList>
            <person name="Lacey H.J."/>
            <person name="Gilchrist C.L.M."/>
            <person name="Crombie A."/>
            <person name="Kalaitzis J.A."/>
            <person name="Vuong D."/>
            <person name="Rutledge P.J."/>
            <person name="Turner P."/>
            <person name="Pitt J.I."/>
            <person name="Lacey E."/>
            <person name="Chooi Y.H."/>
            <person name="Piggott A.M."/>
        </authorList>
    </citation>
    <scope>NUCLEOTIDE SEQUENCE</scope>
    <source>
        <strain evidence="2">MST-FP2251</strain>
    </source>
</reference>